<evidence type="ECO:0000313" key="1">
    <source>
        <dbReference type="EMBL" id="CAB4008154.1"/>
    </source>
</evidence>
<dbReference type="OrthoDB" id="416987at2759"/>
<dbReference type="EMBL" id="CACRXK020006038">
    <property type="protein sequence ID" value="CAB4008154.1"/>
    <property type="molecule type" value="Genomic_DNA"/>
</dbReference>
<accession>A0A6S7HRK0</accession>
<evidence type="ECO:0000313" key="2">
    <source>
        <dbReference type="Proteomes" id="UP001152795"/>
    </source>
</evidence>
<protein>
    <submittedName>
        <fullName evidence="1">Uncharacterized protein</fullName>
    </submittedName>
</protein>
<dbReference type="Proteomes" id="UP001152795">
    <property type="component" value="Unassembled WGS sequence"/>
</dbReference>
<comment type="caution">
    <text evidence="1">The sequence shown here is derived from an EMBL/GenBank/DDBJ whole genome shotgun (WGS) entry which is preliminary data.</text>
</comment>
<proteinExistence type="predicted"/>
<name>A0A6S7HRK0_PARCT</name>
<organism evidence="1 2">
    <name type="scientific">Paramuricea clavata</name>
    <name type="common">Red gorgonian</name>
    <name type="synonym">Violescent sea-whip</name>
    <dbReference type="NCBI Taxonomy" id="317549"/>
    <lineage>
        <taxon>Eukaryota</taxon>
        <taxon>Metazoa</taxon>
        <taxon>Cnidaria</taxon>
        <taxon>Anthozoa</taxon>
        <taxon>Octocorallia</taxon>
        <taxon>Malacalcyonacea</taxon>
        <taxon>Plexauridae</taxon>
        <taxon>Paramuricea</taxon>
    </lineage>
</organism>
<dbReference type="AlphaFoldDB" id="A0A6S7HRK0"/>
<keyword evidence="2" id="KW-1185">Reference proteome</keyword>
<gene>
    <name evidence="1" type="ORF">PACLA_8A073414</name>
</gene>
<sequence>MKQSDEYQMHVILGDSTYCRIKTEVFKGEPGDPIVEGITFRWTIHGGEFSSDGCWFSREVQDSQQLYSLDVLGVEVQGENDQLDVHREFKENIVHDINRRYKRVERKLQQDECLRKDYEKIIIDQVAAGIIEKAPDTPTGERVFYMPHKPVLKQDAITTKTPWMVFNASTKPQPISSIVNECMYPGPPFQPLLWDILVCARMLPYLLIGDIEKRETVGNG</sequence>
<reference evidence="1" key="1">
    <citation type="submission" date="2020-04" db="EMBL/GenBank/DDBJ databases">
        <authorList>
            <person name="Alioto T."/>
            <person name="Alioto T."/>
            <person name="Gomez Garrido J."/>
        </authorList>
    </citation>
    <scope>NUCLEOTIDE SEQUENCE</scope>
    <source>
        <strain evidence="1">A484AB</strain>
    </source>
</reference>